<evidence type="ECO:0000256" key="2">
    <source>
        <dbReference type="HAMAP-Rule" id="MF_00341"/>
    </source>
</evidence>
<comment type="similarity">
    <text evidence="1 2">Belongs to the UPF0146 family.</text>
</comment>
<dbReference type="STRING" id="890420.SAMN05216226_10776"/>
<dbReference type="InterPro" id="IPR029063">
    <property type="entry name" value="SAM-dependent_MTases_sf"/>
</dbReference>
<proteinExistence type="inferred from homology"/>
<name>A0A1G8VPM8_9EURY</name>
<reference evidence="3 4" key="1">
    <citation type="submission" date="2016-10" db="EMBL/GenBank/DDBJ databases">
        <authorList>
            <person name="de Groot N.N."/>
        </authorList>
    </citation>
    <scope>NUCLEOTIDE SEQUENCE [LARGE SCALE GENOMIC DNA]</scope>
    <source>
        <strain evidence="3 4">IBRC-M10015</strain>
    </source>
</reference>
<dbReference type="OrthoDB" id="59816at2157"/>
<dbReference type="PIRSF" id="PIRSF016725">
    <property type="entry name" value="UCP016725"/>
    <property type="match status" value="1"/>
</dbReference>
<dbReference type="HAMAP" id="MF_00341">
    <property type="entry name" value="UPF0146"/>
    <property type="match status" value="1"/>
</dbReference>
<dbReference type="Gene3D" id="3.40.50.150">
    <property type="entry name" value="Vaccinia Virus protein VP39"/>
    <property type="match status" value="1"/>
</dbReference>
<evidence type="ECO:0000256" key="1">
    <source>
        <dbReference type="ARBA" id="ARBA00006969"/>
    </source>
</evidence>
<gene>
    <name evidence="3" type="ORF">SAMN05216226_10776</name>
</gene>
<dbReference type="RefSeq" id="WP_218120872.1">
    <property type="nucleotide sequence ID" value="NZ_FNFC01000007.1"/>
</dbReference>
<accession>A0A1G8VPM8</accession>
<evidence type="ECO:0000313" key="3">
    <source>
        <dbReference type="EMBL" id="SDJ67972.1"/>
    </source>
</evidence>
<dbReference type="AlphaFoldDB" id="A0A1G8VPM8"/>
<dbReference type="EMBL" id="FNFC01000007">
    <property type="protein sequence ID" value="SDJ67972.1"/>
    <property type="molecule type" value="Genomic_DNA"/>
</dbReference>
<dbReference type="SUPFAM" id="SSF53335">
    <property type="entry name" value="S-adenosyl-L-methionine-dependent methyltransferases"/>
    <property type="match status" value="1"/>
</dbReference>
<protein>
    <recommendedName>
        <fullName evidence="2">UPF0146 protein SAMN05216226_10776</fullName>
    </recommendedName>
</protein>
<evidence type="ECO:0000313" key="4">
    <source>
        <dbReference type="Proteomes" id="UP000198856"/>
    </source>
</evidence>
<organism evidence="3 4">
    <name type="scientific">Halovenus aranensis</name>
    <dbReference type="NCBI Taxonomy" id="890420"/>
    <lineage>
        <taxon>Archaea</taxon>
        <taxon>Methanobacteriati</taxon>
        <taxon>Methanobacteriota</taxon>
        <taxon>Stenosarchaea group</taxon>
        <taxon>Halobacteria</taxon>
        <taxon>Halobacteriales</taxon>
        <taxon>Haloarculaceae</taxon>
        <taxon>Halovenus</taxon>
    </lineage>
</organism>
<dbReference type="InterPro" id="IPR005353">
    <property type="entry name" value="UPF0146"/>
</dbReference>
<dbReference type="Proteomes" id="UP000198856">
    <property type="component" value="Unassembled WGS sequence"/>
</dbReference>
<sequence>MLDSTRRALVARLAQFDRVVELGIGRRVTLARALAAQGVNVTATDIRERSVPRGVTFVRDDAIAPDHDVYADAGAIYALNWPPELHRPALDIAEAVDATLLFTTLGGDQPTVPVRRVSVPGETIYFARERPEHSPSSP</sequence>
<dbReference type="Pfam" id="PF03686">
    <property type="entry name" value="UPF0146"/>
    <property type="match status" value="1"/>
</dbReference>
<keyword evidence="4" id="KW-1185">Reference proteome</keyword>